<dbReference type="PROSITE" id="PS50931">
    <property type="entry name" value="HTH_LYSR"/>
    <property type="match status" value="1"/>
</dbReference>
<evidence type="ECO:0000256" key="3">
    <source>
        <dbReference type="ARBA" id="ARBA00023125"/>
    </source>
</evidence>
<dbReference type="InterPro" id="IPR036390">
    <property type="entry name" value="WH_DNA-bd_sf"/>
</dbReference>
<dbReference type="Gene3D" id="1.10.10.10">
    <property type="entry name" value="Winged helix-like DNA-binding domain superfamily/Winged helix DNA-binding domain"/>
    <property type="match status" value="1"/>
</dbReference>
<reference evidence="7" key="1">
    <citation type="submission" date="2017-05" db="EMBL/GenBank/DDBJ databases">
        <title>Complete and WGS of Bordetella genogroups.</title>
        <authorList>
            <person name="Spilker T."/>
            <person name="Lipuma J."/>
        </authorList>
    </citation>
    <scope>NUCLEOTIDE SEQUENCE [LARGE SCALE GENOMIC DNA]</scope>
    <source>
        <strain evidence="7">AU18089</strain>
    </source>
</reference>
<dbReference type="RefSeq" id="WP_094796835.1">
    <property type="nucleotide sequence ID" value="NZ_NEVI01000016.1"/>
</dbReference>
<name>A0A261QYX7_9BORD</name>
<evidence type="ECO:0000256" key="4">
    <source>
        <dbReference type="ARBA" id="ARBA00023163"/>
    </source>
</evidence>
<dbReference type="Pfam" id="PF00126">
    <property type="entry name" value="HTH_1"/>
    <property type="match status" value="1"/>
</dbReference>
<dbReference type="GO" id="GO:0000976">
    <property type="term" value="F:transcription cis-regulatory region binding"/>
    <property type="evidence" value="ECO:0007669"/>
    <property type="project" value="TreeGrafter"/>
</dbReference>
<keyword evidence="4" id="KW-0804">Transcription</keyword>
<organism evidence="6 7">
    <name type="scientific">Bordetella genomosp. 7</name>
    <dbReference type="NCBI Taxonomy" id="1416805"/>
    <lineage>
        <taxon>Bacteria</taxon>
        <taxon>Pseudomonadati</taxon>
        <taxon>Pseudomonadota</taxon>
        <taxon>Betaproteobacteria</taxon>
        <taxon>Burkholderiales</taxon>
        <taxon>Alcaligenaceae</taxon>
        <taxon>Bordetella</taxon>
    </lineage>
</organism>
<proteinExistence type="inferred from homology"/>
<evidence type="ECO:0000313" key="6">
    <source>
        <dbReference type="EMBL" id="OZI17727.1"/>
    </source>
</evidence>
<dbReference type="GO" id="GO:0003700">
    <property type="term" value="F:DNA-binding transcription factor activity"/>
    <property type="evidence" value="ECO:0007669"/>
    <property type="project" value="InterPro"/>
</dbReference>
<dbReference type="InterPro" id="IPR036388">
    <property type="entry name" value="WH-like_DNA-bd_sf"/>
</dbReference>
<comment type="similarity">
    <text evidence="1">Belongs to the LysR transcriptional regulatory family.</text>
</comment>
<evidence type="ECO:0000256" key="1">
    <source>
        <dbReference type="ARBA" id="ARBA00009437"/>
    </source>
</evidence>
<dbReference type="Proteomes" id="UP000216947">
    <property type="component" value="Unassembled WGS sequence"/>
</dbReference>
<feature type="domain" description="HTH lysR-type" evidence="5">
    <location>
        <begin position="4"/>
        <end position="61"/>
    </location>
</feature>
<keyword evidence="7" id="KW-1185">Reference proteome</keyword>
<protein>
    <submittedName>
        <fullName evidence="6">LysR family transcriptional regulator</fullName>
    </submittedName>
</protein>
<accession>A0A261QYX7</accession>
<evidence type="ECO:0000313" key="7">
    <source>
        <dbReference type="Proteomes" id="UP000216947"/>
    </source>
</evidence>
<dbReference type="OrthoDB" id="464481at2"/>
<comment type="caution">
    <text evidence="6">The sequence shown here is derived from an EMBL/GenBank/DDBJ whole genome shotgun (WGS) entry which is preliminary data.</text>
</comment>
<gene>
    <name evidence="6" type="ORF">CAL19_11460</name>
</gene>
<dbReference type="InterPro" id="IPR005119">
    <property type="entry name" value="LysR_subst-bd"/>
</dbReference>
<sequence length="292" mass="31914">MRKFDLEDLAIVRAVVTHGGVTRAAKALHRVPSNVTTRIKQLEARLDVHLFARRGRNLVPTEEGRLLTSYADRLLRLAHEAESALVEGRLLGTLRLGSLESTAGTRLPHLLTRYNHENPAVRIELVTGTTGALIGRLTRHDVEAAFVSEPFHAPGLLSQPVFEEELVLITARHIRSLNGIGDTKRVTLIAFARGCSYRRIFEQWQGERGIITPGVLEFTSYPAIVACVAAGTGVAIVPRSVLAGLKSAASVRAHALPEHLAHSRTHLLWHEGQESPALRSLRDLLAAHQAGS</sequence>
<dbReference type="PANTHER" id="PTHR30126:SF40">
    <property type="entry name" value="HTH-TYPE TRANSCRIPTIONAL REGULATOR GLTR"/>
    <property type="match status" value="1"/>
</dbReference>
<keyword evidence="3" id="KW-0238">DNA-binding</keyword>
<dbReference type="SUPFAM" id="SSF53850">
    <property type="entry name" value="Periplasmic binding protein-like II"/>
    <property type="match status" value="1"/>
</dbReference>
<dbReference type="AlphaFoldDB" id="A0A261QYX7"/>
<keyword evidence="2" id="KW-0805">Transcription regulation</keyword>
<dbReference type="Pfam" id="PF03466">
    <property type="entry name" value="LysR_substrate"/>
    <property type="match status" value="1"/>
</dbReference>
<dbReference type="InterPro" id="IPR000847">
    <property type="entry name" value="LysR_HTH_N"/>
</dbReference>
<dbReference type="EMBL" id="NEVK01000006">
    <property type="protein sequence ID" value="OZI17727.1"/>
    <property type="molecule type" value="Genomic_DNA"/>
</dbReference>
<dbReference type="Gene3D" id="3.40.190.290">
    <property type="match status" value="1"/>
</dbReference>
<dbReference type="PANTHER" id="PTHR30126">
    <property type="entry name" value="HTH-TYPE TRANSCRIPTIONAL REGULATOR"/>
    <property type="match status" value="1"/>
</dbReference>
<dbReference type="CDD" id="cd08442">
    <property type="entry name" value="PBP2_YofA_SoxR_like"/>
    <property type="match status" value="1"/>
</dbReference>
<evidence type="ECO:0000259" key="5">
    <source>
        <dbReference type="PROSITE" id="PS50931"/>
    </source>
</evidence>
<evidence type="ECO:0000256" key="2">
    <source>
        <dbReference type="ARBA" id="ARBA00023015"/>
    </source>
</evidence>
<dbReference type="SUPFAM" id="SSF46785">
    <property type="entry name" value="Winged helix' DNA-binding domain"/>
    <property type="match status" value="1"/>
</dbReference>